<evidence type="ECO:0000259" key="6">
    <source>
        <dbReference type="Pfam" id="PF03358"/>
    </source>
</evidence>
<feature type="region of interest" description="Disordered" evidence="5">
    <location>
        <begin position="227"/>
        <end position="246"/>
    </location>
</feature>
<dbReference type="PANTHER" id="PTHR43408">
    <property type="entry name" value="FMN REDUCTASE (NADPH)"/>
    <property type="match status" value="1"/>
</dbReference>
<accession>A0A937W2I2</accession>
<proteinExistence type="inferred from homology"/>
<evidence type="ECO:0000256" key="5">
    <source>
        <dbReference type="SAM" id="MobiDB-lite"/>
    </source>
</evidence>
<dbReference type="InterPro" id="IPR029039">
    <property type="entry name" value="Flavoprotein-like_sf"/>
</dbReference>
<comment type="caution">
    <text evidence="7">The sequence shown here is derived from an EMBL/GenBank/DDBJ whole genome shotgun (WGS) entry which is preliminary data.</text>
</comment>
<dbReference type="AlphaFoldDB" id="A0A937W2I2"/>
<dbReference type="SUPFAM" id="SSF52218">
    <property type="entry name" value="Flavoproteins"/>
    <property type="match status" value="1"/>
</dbReference>
<keyword evidence="4" id="KW-0560">Oxidoreductase</keyword>
<protein>
    <submittedName>
        <fullName evidence="7">NAD(P)H-dependent oxidoreductase</fullName>
    </submittedName>
</protein>
<reference evidence="7" key="1">
    <citation type="submission" date="2019-03" db="EMBL/GenBank/DDBJ databases">
        <title>Lake Tanganyika Metagenome-Assembled Genomes (MAGs).</title>
        <authorList>
            <person name="Tran P."/>
        </authorList>
    </citation>
    <scope>NUCLEOTIDE SEQUENCE</scope>
    <source>
        <strain evidence="7">K_DeepCast_65m_m2_066</strain>
    </source>
</reference>
<comment type="similarity">
    <text evidence="1">Belongs to the SsuE family.</text>
</comment>
<evidence type="ECO:0000256" key="4">
    <source>
        <dbReference type="ARBA" id="ARBA00023002"/>
    </source>
</evidence>
<dbReference type="PANTHER" id="PTHR43408:SF2">
    <property type="entry name" value="FMN REDUCTASE (NADPH)"/>
    <property type="match status" value="1"/>
</dbReference>
<evidence type="ECO:0000313" key="8">
    <source>
        <dbReference type="Proteomes" id="UP000712673"/>
    </source>
</evidence>
<evidence type="ECO:0000313" key="7">
    <source>
        <dbReference type="EMBL" id="MBM3225666.1"/>
    </source>
</evidence>
<keyword evidence="2" id="KW-0285">Flavoprotein</keyword>
<name>A0A937W2I2_UNCTE</name>
<dbReference type="Proteomes" id="UP000712673">
    <property type="component" value="Unassembled WGS sequence"/>
</dbReference>
<organism evidence="7 8">
    <name type="scientific">Tectimicrobiota bacterium</name>
    <dbReference type="NCBI Taxonomy" id="2528274"/>
    <lineage>
        <taxon>Bacteria</taxon>
        <taxon>Pseudomonadati</taxon>
        <taxon>Nitrospinota/Tectimicrobiota group</taxon>
        <taxon>Candidatus Tectimicrobiota</taxon>
    </lineage>
</organism>
<dbReference type="EMBL" id="VGLS01000646">
    <property type="protein sequence ID" value="MBM3225666.1"/>
    <property type="molecule type" value="Genomic_DNA"/>
</dbReference>
<feature type="domain" description="NADPH-dependent FMN reductase-like" evidence="6">
    <location>
        <begin position="51"/>
        <end position="194"/>
    </location>
</feature>
<dbReference type="InterPro" id="IPR051814">
    <property type="entry name" value="NAD(P)H-dep_FMN_reductase"/>
</dbReference>
<evidence type="ECO:0000256" key="2">
    <source>
        <dbReference type="ARBA" id="ARBA00022630"/>
    </source>
</evidence>
<dbReference type="Gene3D" id="3.40.50.360">
    <property type="match status" value="1"/>
</dbReference>
<evidence type="ECO:0000256" key="3">
    <source>
        <dbReference type="ARBA" id="ARBA00022643"/>
    </source>
</evidence>
<sequence length="246" mass="26558">MGRGCICHAAYPPFRWVPCHGTHDRRTSRRLDCGELTLPYGVRKGEHTMAMTLLGISGSLTRGGSTRTVIECALQAAQAAVPEVTTRVLDLRDVTLSFCDGRPLHEYTDDTARAVESIQAADAYIIGTPMYRGTYTGSLKNLLDHVPVEALMGKVAGLIATGGSDHHYLGIDVGLRPVLMWFNMHLVPGSVYVRSHDIQGGAVTDAPTREHLEQLGVAVATLQQRLQGAPMGPPPLSLLAQRRPSA</sequence>
<keyword evidence="3" id="KW-0288">FMN</keyword>
<dbReference type="GO" id="GO:0016491">
    <property type="term" value="F:oxidoreductase activity"/>
    <property type="evidence" value="ECO:0007669"/>
    <property type="project" value="UniProtKB-KW"/>
</dbReference>
<dbReference type="InterPro" id="IPR005025">
    <property type="entry name" value="FMN_Rdtase-like_dom"/>
</dbReference>
<dbReference type="Pfam" id="PF03358">
    <property type="entry name" value="FMN_red"/>
    <property type="match status" value="1"/>
</dbReference>
<gene>
    <name evidence="7" type="ORF">FJZ47_17955</name>
</gene>
<evidence type="ECO:0000256" key="1">
    <source>
        <dbReference type="ARBA" id="ARBA00005990"/>
    </source>
</evidence>